<dbReference type="InParanoid" id="A0A1Y1USL8"/>
<evidence type="ECO:0000313" key="2">
    <source>
        <dbReference type="EMBL" id="ORX41001.1"/>
    </source>
</evidence>
<dbReference type="GeneID" id="33554897"/>
<keyword evidence="2" id="KW-0418">Kinase</keyword>
<dbReference type="FunFam" id="3.40.50.300:FF:000737">
    <property type="entry name" value="Bifunctional polynucleotide phosphatase/kinase"/>
    <property type="match status" value="1"/>
</dbReference>
<dbReference type="NCBIfam" id="TIGR01662">
    <property type="entry name" value="HAD-SF-IIIA"/>
    <property type="match status" value="1"/>
</dbReference>
<keyword evidence="3" id="KW-1185">Reference proteome</keyword>
<proteinExistence type="predicted"/>
<dbReference type="SUPFAM" id="SSF56784">
    <property type="entry name" value="HAD-like"/>
    <property type="match status" value="1"/>
</dbReference>
<dbReference type="GO" id="GO:0046403">
    <property type="term" value="F:polynucleotide 3'-phosphatase activity"/>
    <property type="evidence" value="ECO:0007669"/>
    <property type="project" value="TreeGrafter"/>
</dbReference>
<keyword evidence="2" id="KW-0808">Transferase</keyword>
<dbReference type="PANTHER" id="PTHR12083:SF9">
    <property type="entry name" value="BIFUNCTIONAL POLYNUCLEOTIDE PHOSPHATASE_KINASE"/>
    <property type="match status" value="1"/>
</dbReference>
<accession>A0A1Y1USL8</accession>
<dbReference type="RefSeq" id="XP_021874680.1">
    <property type="nucleotide sequence ID" value="XM_022013089.1"/>
</dbReference>
<dbReference type="Gene3D" id="3.40.50.1000">
    <property type="entry name" value="HAD superfamily/HAD-like"/>
    <property type="match status" value="1"/>
</dbReference>
<dbReference type="InterPro" id="IPR027417">
    <property type="entry name" value="P-loop_NTPase"/>
</dbReference>
<protein>
    <submittedName>
        <fullName evidence="2">Polynucleotide kinase 3 phosphatase-domain-containing protein</fullName>
    </submittedName>
</protein>
<dbReference type="EMBL" id="NBSH01000001">
    <property type="protein sequence ID" value="ORX41001.1"/>
    <property type="molecule type" value="Genomic_DNA"/>
</dbReference>
<dbReference type="AlphaFoldDB" id="A0A1Y1USL8"/>
<gene>
    <name evidence="2" type="ORF">BD324DRAFT_574817</name>
</gene>
<dbReference type="GO" id="GO:0006281">
    <property type="term" value="P:DNA repair"/>
    <property type="evidence" value="ECO:0007669"/>
    <property type="project" value="TreeGrafter"/>
</dbReference>
<dbReference type="GO" id="GO:0046404">
    <property type="term" value="F:ATP-dependent polydeoxyribonucleotide 5'-hydroxyl-kinase activity"/>
    <property type="evidence" value="ECO:0007669"/>
    <property type="project" value="TreeGrafter"/>
</dbReference>
<name>A0A1Y1USL8_9TREE</name>
<dbReference type="InterPro" id="IPR013954">
    <property type="entry name" value="PNK3P"/>
</dbReference>
<dbReference type="InterPro" id="IPR036412">
    <property type="entry name" value="HAD-like_sf"/>
</dbReference>
<dbReference type="STRING" id="4999.A0A1Y1USL8"/>
<dbReference type="Pfam" id="PF13671">
    <property type="entry name" value="AAA_33"/>
    <property type="match status" value="1"/>
</dbReference>
<dbReference type="InterPro" id="IPR023214">
    <property type="entry name" value="HAD_sf"/>
</dbReference>
<feature type="region of interest" description="Disordered" evidence="1">
    <location>
        <begin position="45"/>
        <end position="67"/>
    </location>
</feature>
<dbReference type="InterPro" id="IPR006551">
    <property type="entry name" value="Polynucleotide_phosphatase"/>
</dbReference>
<reference evidence="2 3" key="1">
    <citation type="submission" date="2017-03" db="EMBL/GenBank/DDBJ databases">
        <title>Widespread Adenine N6-methylation of Active Genes in Fungi.</title>
        <authorList>
            <consortium name="DOE Joint Genome Institute"/>
            <person name="Mondo S.J."/>
            <person name="Dannebaum R.O."/>
            <person name="Kuo R.C."/>
            <person name="Louie K.B."/>
            <person name="Bewick A.J."/>
            <person name="Labutti K."/>
            <person name="Haridas S."/>
            <person name="Kuo A."/>
            <person name="Salamov A."/>
            <person name="Ahrendt S.R."/>
            <person name="Lau R."/>
            <person name="Bowen B.P."/>
            <person name="Lipzen A."/>
            <person name="Sullivan W."/>
            <person name="Andreopoulos W.B."/>
            <person name="Clum A."/>
            <person name="Lindquist E."/>
            <person name="Daum C."/>
            <person name="Northen T.R."/>
            <person name="Ramamoorthy G."/>
            <person name="Schmitz R.J."/>
            <person name="Gryganskyi A."/>
            <person name="Culley D."/>
            <person name="Magnuson J."/>
            <person name="James T.Y."/>
            <person name="O'Malley M.A."/>
            <person name="Stajich J.E."/>
            <person name="Spatafora J.W."/>
            <person name="Visel A."/>
            <person name="Grigoriev I.V."/>
        </authorList>
    </citation>
    <scope>NUCLEOTIDE SEQUENCE [LARGE SCALE GENOMIC DNA]</scope>
    <source>
        <strain evidence="2 3">NRRL Y-17943</strain>
    </source>
</reference>
<dbReference type="Gene3D" id="3.40.50.300">
    <property type="entry name" value="P-loop containing nucleotide triphosphate hydrolases"/>
    <property type="match status" value="1"/>
</dbReference>
<dbReference type="PANTHER" id="PTHR12083">
    <property type="entry name" value="BIFUNCTIONAL POLYNUCLEOTIDE PHOSPHATASE/KINASE"/>
    <property type="match status" value="1"/>
</dbReference>
<evidence type="ECO:0000256" key="1">
    <source>
        <dbReference type="SAM" id="MobiDB-lite"/>
    </source>
</evidence>
<dbReference type="OrthoDB" id="19045at2759"/>
<dbReference type="NCBIfam" id="TIGR01664">
    <property type="entry name" value="DNA-3'-Pase"/>
    <property type="match status" value="1"/>
</dbReference>
<dbReference type="Pfam" id="PF08645">
    <property type="entry name" value="PNK3P"/>
    <property type="match status" value="1"/>
</dbReference>
<feature type="compositionally biased region" description="Low complexity" evidence="1">
    <location>
        <begin position="48"/>
        <end position="59"/>
    </location>
</feature>
<dbReference type="SUPFAM" id="SSF52540">
    <property type="entry name" value="P-loop containing nucleoside triphosphate hydrolases"/>
    <property type="match status" value="1"/>
</dbReference>
<dbReference type="FunCoup" id="A0A1Y1USL8">
    <property type="interactions" value="144"/>
</dbReference>
<organism evidence="2 3">
    <name type="scientific">Kockovaella imperatae</name>
    <dbReference type="NCBI Taxonomy" id="4999"/>
    <lineage>
        <taxon>Eukaryota</taxon>
        <taxon>Fungi</taxon>
        <taxon>Dikarya</taxon>
        <taxon>Basidiomycota</taxon>
        <taxon>Agaricomycotina</taxon>
        <taxon>Tremellomycetes</taxon>
        <taxon>Tremellales</taxon>
        <taxon>Cuniculitremaceae</taxon>
        <taxon>Kockovaella</taxon>
    </lineage>
</organism>
<sequence>MPFKSNGHTVHSFFTGQSTLPGKIIASSSTVVHFLHLEPFSDANGPASSSSVHQTTGSSPKAESSSTRRKVPVVLYDFDGTLIKTSSGKRFPSGREDWAWWHPSVPGKLRAEHEAGKHLVVISNQGDKRPNVRAEWRAKLPLVAAKLPAGVPLRILAALDKDKYRKPRTGLYDILDQVYRDHGLEIDIERSLFVGDAAGRLGGVKGQFRDHADTDLKFALNIGVPFLTPEEYFLGDPRPVYPMPPNGFRPAKVGSLVPPVVPSHTPIARDDLEIVLFVGSPASGKTSFFRKHFSPRYRHINQDTLKSRDKCLLEAERSLTKGESIVVADNTNRNRATRSHWVNLAVKHSVPIRFFHFVCPVDLARHNNVYRACYGPSDEPVRQFLPDTAFTSYAADSEAPVVDEGFDEVRVVNFIFSGTPEQRSKWDLWLLDK</sequence>
<comment type="caution">
    <text evidence="2">The sequence shown here is derived from an EMBL/GenBank/DDBJ whole genome shotgun (WGS) entry which is preliminary data.</text>
</comment>
<dbReference type="InterPro" id="IPR006549">
    <property type="entry name" value="HAD-SF_hydro_IIIA"/>
</dbReference>
<evidence type="ECO:0000313" key="3">
    <source>
        <dbReference type="Proteomes" id="UP000193218"/>
    </source>
</evidence>
<dbReference type="Proteomes" id="UP000193218">
    <property type="component" value="Unassembled WGS sequence"/>
</dbReference>
<dbReference type="GO" id="GO:0003690">
    <property type="term" value="F:double-stranded DNA binding"/>
    <property type="evidence" value="ECO:0007669"/>
    <property type="project" value="TreeGrafter"/>
</dbReference>